<name>A0A3P7KKE9_STRVU</name>
<dbReference type="SUPFAM" id="SSF49354">
    <property type="entry name" value="PapD-like"/>
    <property type="match status" value="1"/>
</dbReference>
<dbReference type="InterPro" id="IPR008962">
    <property type="entry name" value="PapD-like_sf"/>
</dbReference>
<dbReference type="Proteomes" id="UP000270094">
    <property type="component" value="Unassembled WGS sequence"/>
</dbReference>
<accession>A0A3P7KKE9</accession>
<proteinExistence type="predicted"/>
<sequence length="134" mass="15650">METDDFYKIREGPGIDNVTLDPLVNIHEMIFRPLDKLVFNAPFDFDHITYHMTILNNTIHPIAFAIKGKVAPYSLPQYILQKFTIKLRELYSSSHCLSSIWHLEEQAKNSRRYNYAGKTLVCNLIETILVFFNI</sequence>
<protein>
    <recommendedName>
        <fullName evidence="3">MSP domain-containing protein</fullName>
    </recommendedName>
</protein>
<dbReference type="Gene3D" id="2.60.40.10">
    <property type="entry name" value="Immunoglobulins"/>
    <property type="match status" value="1"/>
</dbReference>
<evidence type="ECO:0000313" key="1">
    <source>
        <dbReference type="EMBL" id="VDM71385.1"/>
    </source>
</evidence>
<evidence type="ECO:0000313" key="2">
    <source>
        <dbReference type="Proteomes" id="UP000270094"/>
    </source>
</evidence>
<gene>
    <name evidence="1" type="ORF">SVUK_LOCUS6383</name>
</gene>
<dbReference type="EMBL" id="UYYB01020190">
    <property type="protein sequence ID" value="VDM71385.1"/>
    <property type="molecule type" value="Genomic_DNA"/>
</dbReference>
<keyword evidence="2" id="KW-1185">Reference proteome</keyword>
<dbReference type="OrthoDB" id="5784816at2759"/>
<reference evidence="1 2" key="1">
    <citation type="submission" date="2018-11" db="EMBL/GenBank/DDBJ databases">
        <authorList>
            <consortium name="Pathogen Informatics"/>
        </authorList>
    </citation>
    <scope>NUCLEOTIDE SEQUENCE [LARGE SCALE GENOMIC DNA]</scope>
</reference>
<evidence type="ECO:0008006" key="3">
    <source>
        <dbReference type="Google" id="ProtNLM"/>
    </source>
</evidence>
<dbReference type="AlphaFoldDB" id="A0A3P7KKE9"/>
<organism evidence="1 2">
    <name type="scientific">Strongylus vulgaris</name>
    <name type="common">Blood worm</name>
    <dbReference type="NCBI Taxonomy" id="40348"/>
    <lineage>
        <taxon>Eukaryota</taxon>
        <taxon>Metazoa</taxon>
        <taxon>Ecdysozoa</taxon>
        <taxon>Nematoda</taxon>
        <taxon>Chromadorea</taxon>
        <taxon>Rhabditida</taxon>
        <taxon>Rhabditina</taxon>
        <taxon>Rhabditomorpha</taxon>
        <taxon>Strongyloidea</taxon>
        <taxon>Strongylidae</taxon>
        <taxon>Strongylus</taxon>
    </lineage>
</organism>
<dbReference type="InterPro" id="IPR013783">
    <property type="entry name" value="Ig-like_fold"/>
</dbReference>